<dbReference type="NCBIfam" id="TIGR03816">
    <property type="entry name" value="tadE_like_DECH"/>
    <property type="match status" value="1"/>
</dbReference>
<evidence type="ECO:0000313" key="5">
    <source>
        <dbReference type="Proteomes" id="UP000235363"/>
    </source>
</evidence>
<dbReference type="STRING" id="1725.WU86_12220"/>
<dbReference type="InterPro" id="IPR021202">
    <property type="entry name" value="Rv3654c-like"/>
</dbReference>
<sequence>MNPGPGPEPGSRLLRDDRGSTTVTGAFITALVLALALAAIHAGAGLVEQRRAGIAADLAAVAGAVDAQRGGRGCDAAGQIAVANGSELAGCARDGEDVQVTVQRGERTAVARAGPVGEGGEAMQ</sequence>
<proteinExistence type="predicted"/>
<dbReference type="InterPro" id="IPR028087">
    <property type="entry name" value="Tad_N"/>
</dbReference>
<protein>
    <recommendedName>
        <fullName evidence="2">Putative Flp pilus-assembly TadG-like N-terminal domain-containing protein</fullName>
    </recommendedName>
</protein>
<dbReference type="Pfam" id="PF13400">
    <property type="entry name" value="Tad"/>
    <property type="match status" value="1"/>
</dbReference>
<organism evidence="3 5">
    <name type="scientific">Corynebacterium xerosis</name>
    <dbReference type="NCBI Taxonomy" id="1725"/>
    <lineage>
        <taxon>Bacteria</taxon>
        <taxon>Bacillati</taxon>
        <taxon>Actinomycetota</taxon>
        <taxon>Actinomycetes</taxon>
        <taxon>Mycobacteriales</taxon>
        <taxon>Corynebacteriaceae</taxon>
        <taxon>Corynebacterium</taxon>
    </lineage>
</organism>
<name>A0A2N6SVW3_9CORY</name>
<evidence type="ECO:0000313" key="3">
    <source>
        <dbReference type="EMBL" id="PMC61213.1"/>
    </source>
</evidence>
<dbReference type="Proteomes" id="UP000426857">
    <property type="component" value="Chromosome"/>
</dbReference>
<dbReference type="EMBL" id="PNHF01000038">
    <property type="protein sequence ID" value="PMC61213.1"/>
    <property type="molecule type" value="Genomic_DNA"/>
</dbReference>
<evidence type="ECO:0000313" key="6">
    <source>
        <dbReference type="Proteomes" id="UP000426857"/>
    </source>
</evidence>
<evidence type="ECO:0000256" key="1">
    <source>
        <dbReference type="SAM" id="Phobius"/>
    </source>
</evidence>
<evidence type="ECO:0000313" key="4">
    <source>
        <dbReference type="EMBL" id="QGS34671.1"/>
    </source>
</evidence>
<dbReference type="RefSeq" id="WP_102214699.1">
    <property type="nucleotide sequence ID" value="NZ_CP046322.1"/>
</dbReference>
<gene>
    <name evidence="3" type="ORF">CJ204_12245</name>
    <name evidence="4" type="ORF">FOB82_06635</name>
</gene>
<keyword evidence="1" id="KW-0812">Transmembrane</keyword>
<feature type="transmembrane region" description="Helical" evidence="1">
    <location>
        <begin position="20"/>
        <end position="42"/>
    </location>
</feature>
<dbReference type="KEGG" id="cxe:FOB82_06635"/>
<accession>A0A2N6SVW3</accession>
<evidence type="ECO:0000259" key="2">
    <source>
        <dbReference type="Pfam" id="PF13400"/>
    </source>
</evidence>
<feature type="domain" description="Putative Flp pilus-assembly TadG-like N-terminal" evidence="2">
    <location>
        <begin position="19"/>
        <end position="66"/>
    </location>
</feature>
<reference evidence="4 6" key="2">
    <citation type="submission" date="2019-11" db="EMBL/GenBank/DDBJ databases">
        <title>FDA dAtabase for Regulatory Grade micrObial Sequences (FDA-ARGOS): Supporting development and validation of Infectious Disease Dx tests.</title>
        <authorList>
            <person name="Kerrigan L."/>
            <person name="Long C."/>
            <person name="Tallon L."/>
            <person name="Sadzewicz L."/>
            <person name="Vavikolanu K."/>
            <person name="Mehta A."/>
            <person name="Aluvathingal J."/>
            <person name="Nadendla S."/>
            <person name="Yan Y."/>
            <person name="Sichtig H."/>
        </authorList>
    </citation>
    <scope>NUCLEOTIDE SEQUENCE [LARGE SCALE GENOMIC DNA]</scope>
    <source>
        <strain evidence="4 6">FDAARGOS_674</strain>
    </source>
</reference>
<keyword evidence="1" id="KW-0472">Membrane</keyword>
<dbReference type="Proteomes" id="UP000235363">
    <property type="component" value="Unassembled WGS sequence"/>
</dbReference>
<reference evidence="3 5" key="1">
    <citation type="submission" date="2017-09" db="EMBL/GenBank/DDBJ databases">
        <title>Bacterial strain isolated from the female urinary microbiota.</title>
        <authorList>
            <person name="Thomas-White K."/>
            <person name="Kumar N."/>
            <person name="Forster S."/>
            <person name="Putonti C."/>
            <person name="Lawley T."/>
            <person name="Wolfe A.J."/>
        </authorList>
    </citation>
    <scope>NUCLEOTIDE SEQUENCE [LARGE SCALE GENOMIC DNA]</scope>
    <source>
        <strain evidence="3 5">UMB0908</strain>
    </source>
</reference>
<dbReference type="AlphaFoldDB" id="A0A2N6SVW3"/>
<dbReference type="EMBL" id="CP046322">
    <property type="protein sequence ID" value="QGS34671.1"/>
    <property type="molecule type" value="Genomic_DNA"/>
</dbReference>
<keyword evidence="1" id="KW-1133">Transmembrane helix</keyword>